<feature type="transmembrane region" description="Helical" evidence="5">
    <location>
        <begin position="122"/>
        <end position="140"/>
    </location>
</feature>
<organism evidence="7 8">
    <name type="scientific">Sphingomonas parapaucimobilis NBRC 15100</name>
    <dbReference type="NCBI Taxonomy" id="1219049"/>
    <lineage>
        <taxon>Bacteria</taxon>
        <taxon>Pseudomonadati</taxon>
        <taxon>Pseudomonadota</taxon>
        <taxon>Alphaproteobacteria</taxon>
        <taxon>Sphingomonadales</taxon>
        <taxon>Sphingomonadaceae</taxon>
        <taxon>Sphingomonas</taxon>
    </lineage>
</organism>
<feature type="transmembrane region" description="Helical" evidence="5">
    <location>
        <begin position="92"/>
        <end position="110"/>
    </location>
</feature>
<sequence length="493" mass="51763">MTVQTYRTQWFTSPGEAGRDVLAGLVVALALIPEAIGFSIISGVDPRVGLYASVAIAIVISFTGGRPAMISAATAAVAVVVVPLVREHGVEYLFAATILMGVIQIGAGLLRLDLVMQFVSRSVITGFVNALAILIFMAQLPQLTGVTWHSYAMVAAGLAIIYLLPRVTKAVPSPLVAILVLAAVSIAMGLPVRTVGDMGRLPEGLPSLVLPNVPLTWETLRIILPYSLTMAAVGLLESLLTAQIVDDMTDSDSDKRRECMGQGGANIAAALVGGMGGCAMIGQSVINVTSGGRKRLSTLTAGVVLLILLAGLGPFVGRIPMPALVAVMVMVSIGTFSWNSIPNLRRHPPTSSVVMLVTVAVVVLTHDLAKGVAAGVLLSGIFFAGKVRRLFGVARTEDAGTIRYRVTGQIFFASVDRFTRAFQAEPGRDVVIDVSAAHFWDISGVGALDKIVARLRRDGASVEVIGYNQASADLVDRFALHDKTGVELGLAPH</sequence>
<dbReference type="InterPro" id="IPR002645">
    <property type="entry name" value="STAS_dom"/>
</dbReference>
<evidence type="ECO:0000313" key="7">
    <source>
        <dbReference type="EMBL" id="GAM01227.1"/>
    </source>
</evidence>
<keyword evidence="4 5" id="KW-0472">Membrane</keyword>
<dbReference type="PROSITE" id="PS01130">
    <property type="entry name" value="SLC26A"/>
    <property type="match status" value="1"/>
</dbReference>
<feature type="transmembrane region" description="Helical" evidence="5">
    <location>
        <begin position="323"/>
        <end position="341"/>
    </location>
</feature>
<feature type="transmembrane region" description="Helical" evidence="5">
    <location>
        <begin position="265"/>
        <end position="286"/>
    </location>
</feature>
<dbReference type="PANTHER" id="PTHR43310">
    <property type="entry name" value="SULFATE TRANSPORTER YBAR-RELATED"/>
    <property type="match status" value="1"/>
</dbReference>
<name>A0A0A1W7S3_9SPHN</name>
<keyword evidence="8" id="KW-1185">Reference proteome</keyword>
<feature type="transmembrane region" description="Helical" evidence="5">
    <location>
        <begin position="353"/>
        <end position="385"/>
    </location>
</feature>
<keyword evidence="3 5" id="KW-1133">Transmembrane helix</keyword>
<evidence type="ECO:0000259" key="6">
    <source>
        <dbReference type="PROSITE" id="PS50801"/>
    </source>
</evidence>
<reference evidence="7 8" key="1">
    <citation type="submission" date="2014-11" db="EMBL/GenBank/DDBJ databases">
        <title>Whole genome shotgun sequence of Sphingomonas parapaucimobilis NBRC 15100.</title>
        <authorList>
            <person name="Katano-Makiyama Y."/>
            <person name="Hosoyama A."/>
            <person name="Hashimoto M."/>
            <person name="Hosoyama Y."/>
            <person name="Noguchi M."/>
            <person name="Numata M."/>
            <person name="Tsuchikane K."/>
            <person name="Hirakata S."/>
            <person name="Uohara A."/>
            <person name="Shimodaira J."/>
            <person name="Ohji S."/>
            <person name="Ichikawa N."/>
            <person name="Kimura A."/>
            <person name="Yamazoe A."/>
            <person name="Fujita N."/>
        </authorList>
    </citation>
    <scope>NUCLEOTIDE SEQUENCE [LARGE SCALE GENOMIC DNA]</scope>
    <source>
        <strain evidence="7 8">NBRC 15100</strain>
    </source>
</reference>
<feature type="transmembrane region" description="Helical" evidence="5">
    <location>
        <begin position="21"/>
        <end position="42"/>
    </location>
</feature>
<dbReference type="eggNOG" id="COG0659">
    <property type="taxonomic scope" value="Bacteria"/>
</dbReference>
<dbReference type="PROSITE" id="PS50801">
    <property type="entry name" value="STAS"/>
    <property type="match status" value="1"/>
</dbReference>
<dbReference type="InterPro" id="IPR011547">
    <property type="entry name" value="SLC26A/SulP_dom"/>
</dbReference>
<comment type="subcellular location">
    <subcellularLocation>
        <location evidence="1">Membrane</location>
        <topology evidence="1">Multi-pass membrane protein</topology>
    </subcellularLocation>
</comment>
<dbReference type="InterPro" id="IPR018045">
    <property type="entry name" value="S04_transporter_CS"/>
</dbReference>
<evidence type="ECO:0000256" key="3">
    <source>
        <dbReference type="ARBA" id="ARBA00022989"/>
    </source>
</evidence>
<comment type="caution">
    <text evidence="7">The sequence shown here is derived from an EMBL/GenBank/DDBJ whole genome shotgun (WGS) entry which is preliminary data.</text>
</comment>
<dbReference type="InterPro" id="IPR036513">
    <property type="entry name" value="STAS_dom_sf"/>
</dbReference>
<feature type="transmembrane region" description="Helical" evidence="5">
    <location>
        <begin position="171"/>
        <end position="192"/>
    </location>
</feature>
<accession>A0A0A1W7S3</accession>
<dbReference type="EMBL" id="BBPI01000056">
    <property type="protein sequence ID" value="GAM01227.1"/>
    <property type="molecule type" value="Genomic_DNA"/>
</dbReference>
<evidence type="ECO:0000256" key="1">
    <source>
        <dbReference type="ARBA" id="ARBA00004141"/>
    </source>
</evidence>
<feature type="transmembrane region" description="Helical" evidence="5">
    <location>
        <begin position="223"/>
        <end position="245"/>
    </location>
</feature>
<dbReference type="Pfam" id="PF00916">
    <property type="entry name" value="Sulfate_transp"/>
    <property type="match status" value="2"/>
</dbReference>
<dbReference type="Proteomes" id="UP000032305">
    <property type="component" value="Unassembled WGS sequence"/>
</dbReference>
<feature type="transmembrane region" description="Helical" evidence="5">
    <location>
        <begin position="69"/>
        <end position="86"/>
    </location>
</feature>
<dbReference type="AlphaFoldDB" id="A0A0A1W7S3"/>
<dbReference type="CDD" id="cd07042">
    <property type="entry name" value="STAS_SulP_like_sulfate_transporter"/>
    <property type="match status" value="1"/>
</dbReference>
<feature type="transmembrane region" description="Helical" evidence="5">
    <location>
        <begin position="48"/>
        <end position="64"/>
    </location>
</feature>
<dbReference type="OrthoDB" id="9771198at2"/>
<dbReference type="PANTHER" id="PTHR43310:SF1">
    <property type="entry name" value="SULFATE TRANSPORTER YBAR-RELATED"/>
    <property type="match status" value="1"/>
</dbReference>
<evidence type="ECO:0000256" key="5">
    <source>
        <dbReference type="SAM" id="Phobius"/>
    </source>
</evidence>
<dbReference type="Pfam" id="PF01740">
    <property type="entry name" value="STAS"/>
    <property type="match status" value="1"/>
</dbReference>
<dbReference type="GO" id="GO:0008271">
    <property type="term" value="F:secondary active sulfate transmembrane transporter activity"/>
    <property type="evidence" value="ECO:0007669"/>
    <property type="project" value="InterPro"/>
</dbReference>
<dbReference type="RefSeq" id="WP_042487568.1">
    <property type="nucleotide sequence ID" value="NZ_BBPI01000056.1"/>
</dbReference>
<dbReference type="SUPFAM" id="SSF52091">
    <property type="entry name" value="SpoIIaa-like"/>
    <property type="match status" value="1"/>
</dbReference>
<evidence type="ECO:0000256" key="4">
    <source>
        <dbReference type="ARBA" id="ARBA00023136"/>
    </source>
</evidence>
<protein>
    <submittedName>
        <fullName evidence="7">Sulfate transporter family protein</fullName>
    </submittedName>
</protein>
<gene>
    <name evidence="7" type="ORF">SP5_056_00040</name>
</gene>
<feature type="domain" description="STAS" evidence="6">
    <location>
        <begin position="400"/>
        <end position="493"/>
    </location>
</feature>
<feature type="transmembrane region" description="Helical" evidence="5">
    <location>
        <begin position="146"/>
        <end position="164"/>
    </location>
</feature>
<dbReference type="GO" id="GO:0016020">
    <property type="term" value="C:membrane"/>
    <property type="evidence" value="ECO:0007669"/>
    <property type="project" value="UniProtKB-SubCell"/>
</dbReference>
<dbReference type="Gene3D" id="3.30.750.24">
    <property type="entry name" value="STAS domain"/>
    <property type="match status" value="1"/>
</dbReference>
<dbReference type="InterPro" id="IPR052706">
    <property type="entry name" value="Membrane-Transporter-like"/>
</dbReference>
<feature type="transmembrane region" description="Helical" evidence="5">
    <location>
        <begin position="298"/>
        <end position="316"/>
    </location>
</feature>
<evidence type="ECO:0000256" key="2">
    <source>
        <dbReference type="ARBA" id="ARBA00022692"/>
    </source>
</evidence>
<proteinExistence type="predicted"/>
<keyword evidence="2 5" id="KW-0812">Transmembrane</keyword>
<evidence type="ECO:0000313" key="8">
    <source>
        <dbReference type="Proteomes" id="UP000032305"/>
    </source>
</evidence>